<evidence type="ECO:0000256" key="2">
    <source>
        <dbReference type="ARBA" id="ARBA00022553"/>
    </source>
</evidence>
<dbReference type="PROSITE" id="PS50018">
    <property type="entry name" value="RAS_GTPASE_ACTIV_2"/>
    <property type="match status" value="1"/>
</dbReference>
<gene>
    <name evidence="5" type="ORF">HMN09_01175000</name>
</gene>
<dbReference type="InterPro" id="IPR008936">
    <property type="entry name" value="Rho_GTPase_activation_prot"/>
</dbReference>
<proteinExistence type="predicted"/>
<reference evidence="5" key="1">
    <citation type="submission" date="2020-05" db="EMBL/GenBank/DDBJ databases">
        <title>Mycena genomes resolve the evolution of fungal bioluminescence.</title>
        <authorList>
            <person name="Tsai I.J."/>
        </authorList>
    </citation>
    <scope>NUCLEOTIDE SEQUENCE</scope>
    <source>
        <strain evidence="5">110903Hualien_Pintung</strain>
    </source>
</reference>
<keyword evidence="6" id="KW-1185">Reference proteome</keyword>
<evidence type="ECO:0000256" key="1">
    <source>
        <dbReference type="ARBA" id="ARBA00022468"/>
    </source>
</evidence>
<dbReference type="PANTHER" id="PTHR10194:SF142">
    <property type="entry name" value="NEUROFIBROMIN"/>
    <property type="match status" value="1"/>
</dbReference>
<feature type="compositionally biased region" description="Low complexity" evidence="3">
    <location>
        <begin position="104"/>
        <end position="119"/>
    </location>
</feature>
<dbReference type="Proteomes" id="UP000613580">
    <property type="component" value="Unassembled WGS sequence"/>
</dbReference>
<dbReference type="SMART" id="SM00323">
    <property type="entry name" value="RasGAP"/>
    <property type="match status" value="1"/>
</dbReference>
<dbReference type="InterPro" id="IPR001936">
    <property type="entry name" value="RasGAP_dom"/>
</dbReference>
<comment type="caution">
    <text evidence="5">The sequence shown here is derived from an EMBL/GenBank/DDBJ whole genome shotgun (WGS) entry which is preliminary data.</text>
</comment>
<evidence type="ECO:0000256" key="3">
    <source>
        <dbReference type="SAM" id="MobiDB-lite"/>
    </source>
</evidence>
<dbReference type="GO" id="GO:0005096">
    <property type="term" value="F:GTPase activator activity"/>
    <property type="evidence" value="ECO:0007669"/>
    <property type="project" value="UniProtKB-KW"/>
</dbReference>
<dbReference type="SUPFAM" id="SSF48350">
    <property type="entry name" value="GTPase activation domain, GAP"/>
    <property type="match status" value="1"/>
</dbReference>
<feature type="region of interest" description="Disordered" evidence="3">
    <location>
        <begin position="98"/>
        <end position="121"/>
    </location>
</feature>
<feature type="region of interest" description="Disordered" evidence="3">
    <location>
        <begin position="2389"/>
        <end position="2421"/>
    </location>
</feature>
<sequence length="2467" mass="269510">MTLASRWNPPNRPSSRVCNESPLPTCTQFSASASDTRSVQSEPIPLDDNCAKYTLSVMIMVLTTNLAFDDYELGPGMLQQGADVIVDDDNRNLRQRHSVSSLRSFTPSMSSSQPSNTGSFKYEPTRRSIVAFPSRMNEQLAKFTGSVIFQFSAFNWPVVLNRLCSILHFLASGELDRKQTPDLIDRQLLAHRALNRDHLISVLQELSALLLTIKEAHQPIAPVLCIAIWNWIDQFLDEFNETIRARRALEGVPERMLDLLYKLNSTPESQTQKQTWPTLGLLNSISSDRLASDLLGQVQAGTGTRGKAARPNVQFSEDMLRHAAIQSKLSEARALVCAVDLRRVASRMQTEGDVALRMVAYDTTPELKGTLRHPMVAGQKPFWDFEEIDVALYAAALTAIFRFSSEQDSIQLFEECLMAERSDAVKVCVVRSMLTLVQESTTLTWQKPLDALLAAAGPRLLTIFSHIGRKRGEVDSNGRPQRVQAFPRIKHRNPQALTDSEVLVLGIAALWRADPVRFGGLHVAVKASMLTNLLTVPPPLLNAPVVPQGREESVQFRKYALPSTLFSCSSNLLRTRTNGDATMLWTSAIADLLQLYLIRNPAPHSQEVRNEAARAPVLVLVEISLLVSLTSESTSIAHMAAKARRVLAEIEAPPRRTSSAGHEAMASPEKRDAILNAVKTKRMAYENLSMFLVSLGGACVQDGVNLKFLASIIPAKYIPDQVREIAPPGPLINKFLHTMTDELVSEDGQMREIARNALGSELSPRLYTRLLRHFDDTMRQISALVSGAELAESHILFVDQFSSVLKLIIESTPPNSESEIMSIDISSTMLSLAGFIARFDAYAASRLRLRFCILCDAVCDRADLLTIRRDNPARQKILDILAEWMHTVPETPTHAPESTAQNELNFACLRTCVKLLERLHLKPAEEAAGHGHGHGHGAGDDTAHSLSRLFHKYSSLLLRGFADCQLDDTRSENLSEAISWTRRNKAAQRDAELRELVITGLTNMVSANSEHGFKQCLPLAYGADLKKRAIFASVFARVISQGTKFEVDVAAPAAVNRHSRLLELVKGSNMVLVMAICETCPQNEMEIMVSVMLNLFDTRSSLMALLKYMIEREVASTEDESQLFRGNTTCTRFLSAFAEIHGYAYLRSLIIPLIKAMAAVPPGHGYELDPDKLDVGAAKAAQNQENVKLVAATLSSGAPADVQGDLCAYLESRAERVAGLQVLSYGRVYLPTARDLLVVVYPSAYSIIHRFISPAIVAPETIEFEIPKDLSKEEQMSIRRGLLILTKIIQNLANNLFFGKEKHMVPLNSFLQENIAIVTRFLSELTKYQPSADEETDEWLGTTTDDTDIIVLHRYFHKHEDKIGKELLSLSKPSELDPSAMSGKHAWDELCGLLVELGTPLDIPKLSSAPAGEHRDYVDLMARYAHRSTEAVRGIFVETDSPMNKPVVFLFCLSKIDVEVLDIELLMYHIFKLTQKYMRRLYNFAAGTPFCAAVRAHSSVIELGAHVPAAVLAKLAYPASLEAEVGSQFSGDVSMRQTQTQTQTRVPITLLVGETHLRITSVRAQPIAPQGLACRATEIIPLADVSDVYNVSSLGHDNTYEFIIRRAQMGTTVYFASPQREAIVKAIRSAKGRLKDTAIPLAERFSRFSNIPATLLHVGMLSVGIADEELSSAGYQLLAAVCTYLNFDRSPIAAPKSGFVPGDPTTFVTKLSESLAEFVPQLTLDFFVNPTSVLFERSGARVRDAVRILADMSTSQPELTTGTQRYVWTEIGKLDPMVIDVVVDELIRSATDGGVGSLRCETVGALMASMTSLALRCKLVFKLRKALTKATGTKVPPRTLPDYPNWTEISTLIRLVYLAGYQSLRPNHNLFYVPDILHLVTLTAGVGPTIVRKSVYGLVVNLLQALYIGRSEDAPPAELLQILEECESAETQRLFGLTRLNSSAEYAPVDLTGDVAKVDAQEQLTNFLLRTVELTAGSRGLLNVWRARWMSLVSSSAFQYSPAVQMRSFTSLGSLLTDADDDFLYQMLVALKMALLQANESDSAIVVTMLRSLAKAAPSLPASGSRYLLSLFWLAVALLQCAHITFYAEAASLLRVSLLGMRARGMFGRAPASVASVLLEGRDALEGVLGQFDALMGLSFDADFAFAMAAVVFKGLRTSIVKDQAEGVLRVLLEVTMRPSLVEDGVNGEEEREVVAPEALGYFIALLPVSATHASYRRLLKECGISESASTSSNGAGTLEEETLSPRVSVPLLGLGLSPADADPNADADPDSALALPLFTASFLSVVLSTTSGSDAESEMLYCLLADIGVAYPEVVSVVLMYDSDSGSGVGVGGGGQTQVGGGGAGWGGGGLQEKIHGILARSANPVIIRAVSTIFRMAAAASFSTPASASASLGTRGAGGSTSTLSTVDETRAPRRPQGQAGHLQALEELGMPGLASNFVFLPPTGGHVTRVMQWIPELLDLLLQP</sequence>
<keyword evidence="1" id="KW-0343">GTPase activation</keyword>
<name>A0A8H6VXH7_MYCCL</name>
<dbReference type="EMBL" id="JACAZE010000020">
    <property type="protein sequence ID" value="KAF7293793.1"/>
    <property type="molecule type" value="Genomic_DNA"/>
</dbReference>
<dbReference type="Gene3D" id="1.10.506.10">
    <property type="entry name" value="GTPase Activation - p120gap, domain 1"/>
    <property type="match status" value="2"/>
</dbReference>
<evidence type="ECO:0000259" key="4">
    <source>
        <dbReference type="PROSITE" id="PS50018"/>
    </source>
</evidence>
<feature type="domain" description="Ras-GAP" evidence="4">
    <location>
        <begin position="1084"/>
        <end position="1294"/>
    </location>
</feature>
<dbReference type="Gene3D" id="2.30.29.30">
    <property type="entry name" value="Pleckstrin-homology domain (PH domain)/Phosphotyrosine-binding domain (PTB)"/>
    <property type="match status" value="1"/>
</dbReference>
<dbReference type="PANTHER" id="PTHR10194">
    <property type="entry name" value="RAS GTPASE-ACTIVATING PROTEINS"/>
    <property type="match status" value="1"/>
</dbReference>
<protein>
    <submittedName>
        <fullName evidence="5">Ras-GAP domain-containing protein</fullName>
    </submittedName>
</protein>
<organism evidence="5 6">
    <name type="scientific">Mycena chlorophos</name>
    <name type="common">Agaric fungus</name>
    <name type="synonym">Agaricus chlorophos</name>
    <dbReference type="NCBI Taxonomy" id="658473"/>
    <lineage>
        <taxon>Eukaryota</taxon>
        <taxon>Fungi</taxon>
        <taxon>Dikarya</taxon>
        <taxon>Basidiomycota</taxon>
        <taxon>Agaricomycotina</taxon>
        <taxon>Agaricomycetes</taxon>
        <taxon>Agaricomycetidae</taxon>
        <taxon>Agaricales</taxon>
        <taxon>Marasmiineae</taxon>
        <taxon>Mycenaceae</taxon>
        <taxon>Mycena</taxon>
    </lineage>
</organism>
<dbReference type="OrthoDB" id="28245at2759"/>
<keyword evidence="2" id="KW-0597">Phosphoprotein</keyword>
<accession>A0A8H6VXH7</accession>
<evidence type="ECO:0000313" key="5">
    <source>
        <dbReference type="EMBL" id="KAF7293793.1"/>
    </source>
</evidence>
<evidence type="ECO:0000313" key="6">
    <source>
        <dbReference type="Proteomes" id="UP000613580"/>
    </source>
</evidence>
<dbReference type="InterPro" id="IPR011993">
    <property type="entry name" value="PH-like_dom_sf"/>
</dbReference>
<dbReference type="InterPro" id="IPR039360">
    <property type="entry name" value="Ras_GTPase"/>
</dbReference>